<organism evidence="4 5">
    <name type="scientific">Algibacter miyuki</name>
    <dbReference type="NCBI Taxonomy" id="1306933"/>
    <lineage>
        <taxon>Bacteria</taxon>
        <taxon>Pseudomonadati</taxon>
        <taxon>Bacteroidota</taxon>
        <taxon>Flavobacteriia</taxon>
        <taxon>Flavobacteriales</taxon>
        <taxon>Flavobacteriaceae</taxon>
        <taxon>Algibacter</taxon>
    </lineage>
</organism>
<keyword evidence="2" id="KW-0812">Transmembrane</keyword>
<evidence type="ECO:0000256" key="1">
    <source>
        <dbReference type="ARBA" id="ARBA00009477"/>
    </source>
</evidence>
<keyword evidence="5" id="KW-1185">Reference proteome</keyword>
<dbReference type="PANTHER" id="PTHR30469">
    <property type="entry name" value="MULTIDRUG RESISTANCE PROTEIN MDTA"/>
    <property type="match status" value="1"/>
</dbReference>
<reference evidence="4 5" key="1">
    <citation type="submission" date="2024-09" db="EMBL/GenBank/DDBJ databases">
        <authorList>
            <person name="Sun Q."/>
            <person name="Mori K."/>
        </authorList>
    </citation>
    <scope>NUCLEOTIDE SEQUENCE [LARGE SCALE GENOMIC DNA]</scope>
    <source>
        <strain evidence="4 5">CECT 8300</strain>
    </source>
</reference>
<comment type="similarity">
    <text evidence="1">Belongs to the membrane fusion protein (MFP) (TC 8.A.1) family.</text>
</comment>
<dbReference type="Gene3D" id="2.40.30.170">
    <property type="match status" value="1"/>
</dbReference>
<keyword evidence="2" id="KW-1133">Transmembrane helix</keyword>
<feature type="transmembrane region" description="Helical" evidence="2">
    <location>
        <begin position="7"/>
        <end position="24"/>
    </location>
</feature>
<proteinExistence type="inferred from homology"/>
<name>A0ABV5H309_9FLAO</name>
<dbReference type="InterPro" id="IPR058625">
    <property type="entry name" value="MdtA-like_BSH"/>
</dbReference>
<dbReference type="NCBIfam" id="TIGR01730">
    <property type="entry name" value="RND_mfp"/>
    <property type="match status" value="1"/>
</dbReference>
<evidence type="ECO:0000313" key="5">
    <source>
        <dbReference type="Proteomes" id="UP001589590"/>
    </source>
</evidence>
<dbReference type="Pfam" id="PF25917">
    <property type="entry name" value="BSH_RND"/>
    <property type="match status" value="1"/>
</dbReference>
<dbReference type="EMBL" id="JBHMFA010000010">
    <property type="protein sequence ID" value="MFB9106089.1"/>
    <property type="molecule type" value="Genomic_DNA"/>
</dbReference>
<evidence type="ECO:0000313" key="4">
    <source>
        <dbReference type="EMBL" id="MFB9106089.1"/>
    </source>
</evidence>
<dbReference type="SUPFAM" id="SSF111369">
    <property type="entry name" value="HlyD-like secretion proteins"/>
    <property type="match status" value="1"/>
</dbReference>
<dbReference type="Gene3D" id="2.40.420.20">
    <property type="match status" value="1"/>
</dbReference>
<keyword evidence="2" id="KW-0472">Membrane</keyword>
<comment type="caution">
    <text evidence="4">The sequence shown here is derived from an EMBL/GenBank/DDBJ whole genome shotgun (WGS) entry which is preliminary data.</text>
</comment>
<dbReference type="RefSeq" id="WP_290268558.1">
    <property type="nucleotide sequence ID" value="NZ_JAUFQP010000007.1"/>
</dbReference>
<dbReference type="Gene3D" id="1.10.287.470">
    <property type="entry name" value="Helix hairpin bin"/>
    <property type="match status" value="1"/>
</dbReference>
<dbReference type="Proteomes" id="UP001589590">
    <property type="component" value="Unassembled WGS sequence"/>
</dbReference>
<protein>
    <submittedName>
        <fullName evidence="4">Efflux RND transporter periplasmic adaptor subunit</fullName>
    </submittedName>
</protein>
<evidence type="ECO:0000259" key="3">
    <source>
        <dbReference type="Pfam" id="PF25917"/>
    </source>
</evidence>
<dbReference type="Gene3D" id="2.40.50.100">
    <property type="match status" value="1"/>
</dbReference>
<evidence type="ECO:0000256" key="2">
    <source>
        <dbReference type="SAM" id="Phobius"/>
    </source>
</evidence>
<gene>
    <name evidence="4" type="ORF">ACFFU1_14385</name>
</gene>
<sequence>MNKTVKIILVIVTILLLAFVLKYFKDSNSKDIEEFKVETPFFTSINTKAVATGKLNPEEEIELKPQISGIVDKILVEEGDKVKKGDLIATIRVVPNEQSLVSANSRISTAKLSFDNSKVLYDRNKTLFEKGVISQQDFENSQLGYNQAKESLKQAQNDYQIIKRGSISGGSSANTNIVAQIPGTILEIPVREGDQVIESNNFNAGTTIATIADMSLMIFEGKVDEAEVGKLKEGKIIKVILGAIANKEFPAKLTFVAPKGIEENGAVQFTIKADVEIDSTTNIRAGYSANAEIDIEARDSVLAIREALLQYNRITEKPFVEISEGDNKFRKENVELGLSDGINVEILEGVKEGDNIKVWNKASKDNEDEDEDEK</sequence>
<dbReference type="InterPro" id="IPR006143">
    <property type="entry name" value="RND_pump_MFP"/>
</dbReference>
<dbReference type="PANTHER" id="PTHR30469:SF33">
    <property type="entry name" value="SLR1207 PROTEIN"/>
    <property type="match status" value="1"/>
</dbReference>
<feature type="domain" description="Multidrug resistance protein MdtA-like barrel-sandwich hybrid" evidence="3">
    <location>
        <begin position="60"/>
        <end position="200"/>
    </location>
</feature>
<accession>A0ABV5H309</accession>